<dbReference type="GO" id="GO:0003824">
    <property type="term" value="F:catalytic activity"/>
    <property type="evidence" value="ECO:0007669"/>
    <property type="project" value="InterPro"/>
</dbReference>
<evidence type="ECO:0000313" key="4">
    <source>
        <dbReference type="EMBL" id="KAF2260940.1"/>
    </source>
</evidence>
<evidence type="ECO:0000256" key="2">
    <source>
        <dbReference type="SAM" id="MobiDB-lite"/>
    </source>
</evidence>
<organism evidence="4 5">
    <name type="scientific">Lojkania enalia</name>
    <dbReference type="NCBI Taxonomy" id="147567"/>
    <lineage>
        <taxon>Eukaryota</taxon>
        <taxon>Fungi</taxon>
        <taxon>Dikarya</taxon>
        <taxon>Ascomycota</taxon>
        <taxon>Pezizomycotina</taxon>
        <taxon>Dothideomycetes</taxon>
        <taxon>Pleosporomycetidae</taxon>
        <taxon>Pleosporales</taxon>
        <taxon>Pleosporales incertae sedis</taxon>
        <taxon>Lojkania</taxon>
    </lineage>
</organism>
<dbReference type="PANTHER" id="PTHR46082">
    <property type="entry name" value="ATP/GTP-BINDING PROTEIN-RELATED"/>
    <property type="match status" value="1"/>
</dbReference>
<feature type="region of interest" description="Disordered" evidence="2">
    <location>
        <begin position="226"/>
        <end position="246"/>
    </location>
</feature>
<dbReference type="InterPro" id="IPR056884">
    <property type="entry name" value="NPHP3-like_N"/>
</dbReference>
<sequence length="640" mass="71698">MDDVARYSIGWIAPLPLKLVAAKAVLDDNYGDIHVDGFIYHGGRIGKHNVVMAVQSKMGTDAASELAARMRNVFRNIEYFVVVGIGGGVPSYGSIGAQSQIMLRDVVVSYPRGMHSGVVRYDFGAWKDEGRLEFRGHTNRPPDSLLNAVNVLQARQSMTNGTKIPAILQEMRANIHIDEQQKFEDQGASQDRLFNGTCSHPGEFINEDCEVCCDLNQSQLRRQRGVEANRQQDTPKVHPGNIGSSNQLQISASKRDELHNDHGIICFEMEGAGVIQNRLSIVIRGICDYSDSHKNKKWQPYAAATAAAYTKEFLEILPTSRFTLRPLTNPIKTENLDLQVLRAAPKATFNTLGKDNDPLCLPNTRVKVLRQIRSWIDGADKRYIFWLSGWAGTGKSTIACTIACEYYDRGCFMASFFFSRGSGDLSHVGKFASSIATQLAQQKCAPYKNALREAMSNDSAICEKTLTDQWSCLILHPLLKTSSSSFRGPLLIVIDALDEYEKKNDIGLILKVLQHFQNLRFLAPRIFITSRSNIPIRYGFSYIPYQDHHDMVLHNLSRTVVDHDIFTFLQHALRNIQQKCRLEENWPGVLAIKRLTQKTSGLFIWASIAARFIGEGGLLATKRLSLILDANVPLPIRKKN</sequence>
<keyword evidence="1" id="KW-0677">Repeat</keyword>
<gene>
    <name evidence="4" type="ORF">CC78DRAFT_570928</name>
</gene>
<dbReference type="SUPFAM" id="SSF53167">
    <property type="entry name" value="Purine and uridine phosphorylases"/>
    <property type="match status" value="1"/>
</dbReference>
<dbReference type="Gene3D" id="3.40.50.300">
    <property type="entry name" value="P-loop containing nucleotide triphosphate hydrolases"/>
    <property type="match status" value="1"/>
</dbReference>
<dbReference type="GO" id="GO:0009116">
    <property type="term" value="P:nucleoside metabolic process"/>
    <property type="evidence" value="ECO:0007669"/>
    <property type="project" value="InterPro"/>
</dbReference>
<dbReference type="InterPro" id="IPR035994">
    <property type="entry name" value="Nucleoside_phosphorylase_sf"/>
</dbReference>
<evidence type="ECO:0000259" key="3">
    <source>
        <dbReference type="Pfam" id="PF24883"/>
    </source>
</evidence>
<dbReference type="Proteomes" id="UP000800093">
    <property type="component" value="Unassembled WGS sequence"/>
</dbReference>
<reference evidence="5" key="1">
    <citation type="journal article" date="2020" name="Stud. Mycol.">
        <title>101 Dothideomycetes genomes: A test case for predicting lifestyles and emergence of pathogens.</title>
        <authorList>
            <person name="Haridas S."/>
            <person name="Albert R."/>
            <person name="Binder M."/>
            <person name="Bloem J."/>
            <person name="LaButti K."/>
            <person name="Salamov A."/>
            <person name="Andreopoulos B."/>
            <person name="Baker S."/>
            <person name="Barry K."/>
            <person name="Bills G."/>
            <person name="Bluhm B."/>
            <person name="Cannon C."/>
            <person name="Castanera R."/>
            <person name="Culley D."/>
            <person name="Daum C."/>
            <person name="Ezra D."/>
            <person name="Gonzalez J."/>
            <person name="Henrissat B."/>
            <person name="Kuo A."/>
            <person name="Liang C."/>
            <person name="Lipzen A."/>
            <person name="Lutzoni F."/>
            <person name="Magnuson J."/>
            <person name="Mondo S."/>
            <person name="Nolan M."/>
            <person name="Ohm R."/>
            <person name="Pangilinan J."/>
            <person name="Park H.-J."/>
            <person name="Ramirez L."/>
            <person name="Alfaro M."/>
            <person name="Sun H."/>
            <person name="Tritt A."/>
            <person name="Yoshinaga Y."/>
            <person name="Zwiers L.-H."/>
            <person name="Turgeon B."/>
            <person name="Goodwin S."/>
            <person name="Spatafora J."/>
            <person name="Crous P."/>
            <person name="Grigoriev I."/>
        </authorList>
    </citation>
    <scope>NUCLEOTIDE SEQUENCE [LARGE SCALE GENOMIC DNA]</scope>
    <source>
        <strain evidence="5">CBS 304.66</strain>
    </source>
</reference>
<dbReference type="PANTHER" id="PTHR46082:SF11">
    <property type="entry name" value="AAA+ ATPASE DOMAIN-CONTAINING PROTEIN-RELATED"/>
    <property type="match status" value="1"/>
</dbReference>
<accession>A0A9P4MX50</accession>
<dbReference type="OrthoDB" id="20872at2759"/>
<protein>
    <submittedName>
        <fullName evidence="4">Purine and uridine phosphorylase</fullName>
    </submittedName>
</protein>
<evidence type="ECO:0000256" key="1">
    <source>
        <dbReference type="ARBA" id="ARBA00022737"/>
    </source>
</evidence>
<dbReference type="Pfam" id="PF24883">
    <property type="entry name" value="NPHP3_N"/>
    <property type="match status" value="1"/>
</dbReference>
<keyword evidence="5" id="KW-1185">Reference proteome</keyword>
<dbReference type="SUPFAM" id="SSF52540">
    <property type="entry name" value="P-loop containing nucleoside triphosphate hydrolases"/>
    <property type="match status" value="1"/>
</dbReference>
<proteinExistence type="predicted"/>
<dbReference type="InterPro" id="IPR053137">
    <property type="entry name" value="NLR-like"/>
</dbReference>
<dbReference type="EMBL" id="ML986669">
    <property type="protein sequence ID" value="KAF2260940.1"/>
    <property type="molecule type" value="Genomic_DNA"/>
</dbReference>
<dbReference type="Gene3D" id="3.40.50.1580">
    <property type="entry name" value="Nucleoside phosphorylase domain"/>
    <property type="match status" value="1"/>
</dbReference>
<feature type="domain" description="Nephrocystin 3-like N-terminal" evidence="3">
    <location>
        <begin position="371"/>
        <end position="531"/>
    </location>
</feature>
<name>A0A9P4MX50_9PLEO</name>
<evidence type="ECO:0000313" key="5">
    <source>
        <dbReference type="Proteomes" id="UP000800093"/>
    </source>
</evidence>
<dbReference type="InterPro" id="IPR027417">
    <property type="entry name" value="P-loop_NTPase"/>
</dbReference>
<dbReference type="AlphaFoldDB" id="A0A9P4MX50"/>
<comment type="caution">
    <text evidence="4">The sequence shown here is derived from an EMBL/GenBank/DDBJ whole genome shotgun (WGS) entry which is preliminary data.</text>
</comment>